<evidence type="ECO:0000259" key="8">
    <source>
        <dbReference type="PROSITE" id="PS50931"/>
    </source>
</evidence>
<dbReference type="PANTHER" id="PTHR30346:SF0">
    <property type="entry name" value="HCA OPERON TRANSCRIPTIONAL ACTIVATOR HCAR"/>
    <property type="match status" value="1"/>
</dbReference>
<evidence type="ECO:0000256" key="3">
    <source>
        <dbReference type="ARBA" id="ARBA00023125"/>
    </source>
</evidence>
<dbReference type="EMBL" id="LGTW01000008">
    <property type="protein sequence ID" value="KWX23569.1"/>
    <property type="molecule type" value="Genomic_DNA"/>
</dbReference>
<protein>
    <recommendedName>
        <fullName evidence="6">Probable hydrogen peroxide-inducible genes activator</fullName>
    </recommendedName>
</protein>
<evidence type="ECO:0000256" key="4">
    <source>
        <dbReference type="ARBA" id="ARBA00023159"/>
    </source>
</evidence>
<dbReference type="PROSITE" id="PS50931">
    <property type="entry name" value="HTH_LYSR"/>
    <property type="match status" value="1"/>
</dbReference>
<evidence type="ECO:0000256" key="6">
    <source>
        <dbReference type="ARBA" id="ARBA00040885"/>
    </source>
</evidence>
<keyword evidence="5" id="KW-0804">Transcription</keyword>
<dbReference type="SUPFAM" id="SSF46785">
    <property type="entry name" value="Winged helix' DNA-binding domain"/>
    <property type="match status" value="1"/>
</dbReference>
<evidence type="ECO:0000256" key="5">
    <source>
        <dbReference type="ARBA" id="ARBA00023163"/>
    </source>
</evidence>
<dbReference type="Gene3D" id="1.10.10.10">
    <property type="entry name" value="Winged helix-like DNA-binding domain superfamily/Winged helix DNA-binding domain"/>
    <property type="match status" value="1"/>
</dbReference>
<dbReference type="GO" id="GO:0003700">
    <property type="term" value="F:DNA-binding transcription factor activity"/>
    <property type="evidence" value="ECO:0007669"/>
    <property type="project" value="InterPro"/>
</dbReference>
<dbReference type="InterPro" id="IPR036390">
    <property type="entry name" value="WH_DNA-bd_sf"/>
</dbReference>
<evidence type="ECO:0000313" key="10">
    <source>
        <dbReference type="Proteomes" id="UP000070612"/>
    </source>
</evidence>
<dbReference type="PRINTS" id="PR00039">
    <property type="entry name" value="HTHLYSR"/>
</dbReference>
<evidence type="ECO:0000256" key="2">
    <source>
        <dbReference type="ARBA" id="ARBA00023015"/>
    </source>
</evidence>
<dbReference type="Gene3D" id="3.40.190.10">
    <property type="entry name" value="Periplasmic binding protein-like II"/>
    <property type="match status" value="2"/>
</dbReference>
<dbReference type="SUPFAM" id="SSF53850">
    <property type="entry name" value="Periplasmic binding protein-like II"/>
    <property type="match status" value="1"/>
</dbReference>
<reference evidence="9 10" key="1">
    <citation type="submission" date="2015-07" db="EMBL/GenBank/DDBJ databases">
        <title>A draft genome sequence of Mycobacterium wolinskyi.</title>
        <authorList>
            <person name="de Man T.J."/>
            <person name="Perry K.A."/>
            <person name="Coulliette A.D."/>
            <person name="Jensen B."/>
            <person name="Toney N.C."/>
            <person name="Limbago B.M."/>
            <person name="Noble-Wang J."/>
        </authorList>
    </citation>
    <scope>NUCLEOTIDE SEQUENCE [LARGE SCALE GENOMIC DNA]</scope>
    <source>
        <strain evidence="9 10">CDC_01</strain>
    </source>
</reference>
<dbReference type="CDD" id="cd08414">
    <property type="entry name" value="PBP2_LTTR_aromatics_like"/>
    <property type="match status" value="1"/>
</dbReference>
<dbReference type="InterPro" id="IPR000847">
    <property type="entry name" value="LysR_HTH_N"/>
</dbReference>
<dbReference type="AlphaFoldDB" id="A0A132PMK6"/>
<comment type="similarity">
    <text evidence="1">Belongs to the LysR transcriptional regulatory family.</text>
</comment>
<dbReference type="RefSeq" id="WP_067850022.1">
    <property type="nucleotide sequence ID" value="NZ_LGTW01000008.1"/>
</dbReference>
<keyword evidence="10" id="KW-1185">Reference proteome</keyword>
<dbReference type="FunFam" id="1.10.10.10:FF:000001">
    <property type="entry name" value="LysR family transcriptional regulator"/>
    <property type="match status" value="1"/>
</dbReference>
<keyword evidence="2" id="KW-0805">Transcription regulation</keyword>
<comment type="caution">
    <text evidence="9">The sequence shown here is derived from an EMBL/GenBank/DDBJ whole genome shotgun (WGS) entry which is preliminary data.</text>
</comment>
<dbReference type="GO" id="GO:0032993">
    <property type="term" value="C:protein-DNA complex"/>
    <property type="evidence" value="ECO:0007669"/>
    <property type="project" value="TreeGrafter"/>
</dbReference>
<dbReference type="PATRIC" id="fig|59750.3.peg.7118"/>
<dbReference type="InterPro" id="IPR005119">
    <property type="entry name" value="LysR_subst-bd"/>
</dbReference>
<dbReference type="Pfam" id="PF03466">
    <property type="entry name" value="LysR_substrate"/>
    <property type="match status" value="1"/>
</dbReference>
<dbReference type="InterPro" id="IPR036388">
    <property type="entry name" value="WH-like_DNA-bd_sf"/>
</dbReference>
<dbReference type="Pfam" id="PF00126">
    <property type="entry name" value="HTH_1"/>
    <property type="match status" value="1"/>
</dbReference>
<dbReference type="STRING" id="59750.AWC31_17805"/>
<organism evidence="9 10">
    <name type="scientific">Mycolicibacterium wolinskyi</name>
    <dbReference type="NCBI Taxonomy" id="59750"/>
    <lineage>
        <taxon>Bacteria</taxon>
        <taxon>Bacillati</taxon>
        <taxon>Actinomycetota</taxon>
        <taxon>Actinomycetes</taxon>
        <taxon>Mycobacteriales</taxon>
        <taxon>Mycobacteriaceae</taxon>
        <taxon>Mycolicibacterium</taxon>
    </lineage>
</organism>
<keyword evidence="4" id="KW-0010">Activator</keyword>
<dbReference type="PANTHER" id="PTHR30346">
    <property type="entry name" value="TRANSCRIPTIONAL DUAL REGULATOR HCAR-RELATED"/>
    <property type="match status" value="1"/>
</dbReference>
<evidence type="ECO:0000256" key="7">
    <source>
        <dbReference type="ARBA" id="ARBA00056658"/>
    </source>
</evidence>
<evidence type="ECO:0000256" key="1">
    <source>
        <dbReference type="ARBA" id="ARBA00009437"/>
    </source>
</evidence>
<keyword evidence="3" id="KW-0238">DNA-binding</keyword>
<comment type="function">
    <text evidence="7">Required for the induction the katG gene for catalase. Involved in the response to hydrogen peroxide.</text>
</comment>
<gene>
    <name evidence="9" type="ORF">AFM11_15035</name>
</gene>
<accession>A0A132PMK6</accession>
<sequence length="283" mass="30537">MEMMEMRELRYFVAVAEHLHFGRAARQLRIAQPALSKTIQRIESRLGVDLFVRTSRSVTLTAAGTTLLEHGRHALNAMDIAVQKTQQASEPDHLRLAMKPGGDAGLLPGLLAAYAEQQDARRVEIVFCSGTNRAQTLRDGQADVALLYAPFDDLAGLTTVPLHVEDRVALLPQPHPLARRASIRLKDLAAETFPRWVGVPTDQTAGPEIEDVAELIPLVQIGRAVAVLPRSLVSPAPPATVCIPVEDAGNSTIVLAHNANDHRNTVAAFITAASSARVSASRP</sequence>
<evidence type="ECO:0000313" key="9">
    <source>
        <dbReference type="EMBL" id="KWX23569.1"/>
    </source>
</evidence>
<dbReference type="Gene3D" id="3.40.190.290">
    <property type="match status" value="1"/>
</dbReference>
<proteinExistence type="inferred from homology"/>
<feature type="domain" description="HTH lysR-type" evidence="8">
    <location>
        <begin position="4"/>
        <end position="61"/>
    </location>
</feature>
<dbReference type="GO" id="GO:0003677">
    <property type="term" value="F:DNA binding"/>
    <property type="evidence" value="ECO:0007669"/>
    <property type="project" value="UniProtKB-KW"/>
</dbReference>
<dbReference type="Proteomes" id="UP000070612">
    <property type="component" value="Unassembled WGS sequence"/>
</dbReference>
<name>A0A132PMK6_9MYCO</name>